<keyword evidence="4 8" id="KW-0520">NAD</keyword>
<feature type="binding site" evidence="8">
    <location>
        <position position="33"/>
    </location>
    <ligand>
        <name>NADPH</name>
        <dbReference type="ChEBI" id="CHEBI:57783"/>
    </ligand>
</feature>
<evidence type="ECO:0000256" key="10">
    <source>
        <dbReference type="RuleBase" id="RU000439"/>
    </source>
</evidence>
<feature type="binding site" evidence="8">
    <location>
        <position position="49"/>
    </location>
    <ligand>
        <name>NADPH</name>
        <dbReference type="ChEBI" id="CHEBI:57783"/>
    </ligand>
</feature>
<feature type="binding site" evidence="8">
    <location>
        <position position="106"/>
    </location>
    <ligand>
        <name>sn-glycerol 3-phosphate</name>
        <dbReference type="ChEBI" id="CHEBI:57597"/>
    </ligand>
</feature>
<keyword evidence="8" id="KW-0963">Cytoplasm</keyword>
<dbReference type="HAMAP" id="MF_00394">
    <property type="entry name" value="NAD_Glyc3P_dehydrog"/>
    <property type="match status" value="1"/>
</dbReference>
<feature type="binding site" evidence="8">
    <location>
        <position position="255"/>
    </location>
    <ligand>
        <name>NADPH</name>
        <dbReference type="ChEBI" id="CHEBI:57783"/>
    </ligand>
</feature>
<feature type="binding site" evidence="8">
    <location>
        <position position="140"/>
    </location>
    <ligand>
        <name>NADPH</name>
        <dbReference type="ChEBI" id="CHEBI:57783"/>
    </ligand>
</feature>
<dbReference type="NCBIfam" id="NF000942">
    <property type="entry name" value="PRK00094.1-4"/>
    <property type="match status" value="1"/>
</dbReference>
<dbReference type="Pfam" id="PF01210">
    <property type="entry name" value="NAD_Gly3P_dh_N"/>
    <property type="match status" value="1"/>
</dbReference>
<sequence length="335" mass="34738">MTRLAVLSAGSWGTSMGAVLADAGSQVALHTRRPELAEAINSRHENPRYLPGVSLPEQVTATTDESEAVCGAEVVLVSIPAQTLRANLTRWTPLIPEDAIVVSLMKGIESGTGMRMSQVITDVTGIPCDRVAVLSGPNLAREVAVRQPAASAIACTSSAVATRLQALAQTPYFRPYTTTDVIGCELGGAVKNVIALAVGLSAGMRLGDNARAVLITRGLAETARLGLALGADPLTFSGLAGVGDLMATCSSPLSRNRTFGEHLGRGLTLAQATAATSQTAEGVKSAESVLRLARRHGVDMPITEVVVGVLHGRLTTGQAATRLMERPPGAERYAA</sequence>
<feature type="domain" description="Glycerol-3-phosphate dehydrogenase NAD-dependent C-terminal" evidence="12">
    <location>
        <begin position="180"/>
        <end position="319"/>
    </location>
</feature>
<feature type="binding site" evidence="8">
    <location>
        <position position="32"/>
    </location>
    <ligand>
        <name>NADPH</name>
        <dbReference type="ChEBI" id="CHEBI:57783"/>
    </ligand>
</feature>
<keyword evidence="14" id="KW-1185">Reference proteome</keyword>
<dbReference type="GeneID" id="95594550"/>
<dbReference type="PANTHER" id="PTHR11728:SF1">
    <property type="entry name" value="GLYCEROL-3-PHOSPHATE DEHYDROGENASE [NAD(+)] 2, CHLOROPLASTIC"/>
    <property type="match status" value="1"/>
</dbReference>
<comment type="catalytic activity">
    <reaction evidence="8">
        <text>sn-glycerol 3-phosphate + NAD(+) = dihydroxyacetone phosphate + NADH + H(+)</text>
        <dbReference type="Rhea" id="RHEA:11092"/>
        <dbReference type="ChEBI" id="CHEBI:15378"/>
        <dbReference type="ChEBI" id="CHEBI:57540"/>
        <dbReference type="ChEBI" id="CHEBI:57597"/>
        <dbReference type="ChEBI" id="CHEBI:57642"/>
        <dbReference type="ChEBI" id="CHEBI:57945"/>
        <dbReference type="EC" id="1.1.1.94"/>
    </reaction>
</comment>
<keyword evidence="5 8" id="KW-0443">Lipid metabolism</keyword>
<evidence type="ECO:0000256" key="7">
    <source>
        <dbReference type="ARBA" id="ARBA00023264"/>
    </source>
</evidence>
<comment type="subcellular location">
    <subcellularLocation>
        <location evidence="8">Cytoplasm</location>
    </subcellularLocation>
</comment>
<feature type="binding site" evidence="8">
    <location>
        <position position="254"/>
    </location>
    <ligand>
        <name>sn-glycerol 3-phosphate</name>
        <dbReference type="ChEBI" id="CHEBI:57597"/>
    </ligand>
</feature>
<feature type="binding site" evidence="8">
    <location>
        <position position="191"/>
    </location>
    <ligand>
        <name>sn-glycerol 3-phosphate</name>
        <dbReference type="ChEBI" id="CHEBI:57597"/>
    </ligand>
</feature>
<evidence type="ECO:0000313" key="14">
    <source>
        <dbReference type="Proteomes" id="UP000613974"/>
    </source>
</evidence>
<evidence type="ECO:0000256" key="6">
    <source>
        <dbReference type="ARBA" id="ARBA00023209"/>
    </source>
</evidence>
<keyword evidence="2 8" id="KW-0444">Lipid biosynthesis</keyword>
<dbReference type="InterPro" id="IPR011128">
    <property type="entry name" value="G3P_DH_NAD-dep_N"/>
</dbReference>
<comment type="function">
    <text evidence="8">Catalyzes the reduction of the glycolytic intermediate dihydroxyacetone phosphate (DHAP) to sn-glycerol 3-phosphate (G3P), the key precursor for phospholipid synthesis.</text>
</comment>
<comment type="caution">
    <text evidence="13">The sequence shown here is derived from an EMBL/GenBank/DDBJ whole genome shotgun (WGS) entry which is preliminary data.</text>
</comment>
<feature type="binding site" evidence="8">
    <location>
        <position position="255"/>
    </location>
    <ligand>
        <name>sn-glycerol 3-phosphate</name>
        <dbReference type="ChEBI" id="CHEBI:57597"/>
    </ligand>
</feature>
<feature type="binding site" evidence="8">
    <location>
        <position position="256"/>
    </location>
    <ligand>
        <name>sn-glycerol 3-phosphate</name>
        <dbReference type="ChEBI" id="CHEBI:57597"/>
    </ligand>
</feature>
<accession>A0ABQ3SJK3</accession>
<evidence type="ECO:0000256" key="9">
    <source>
        <dbReference type="RuleBase" id="RU000437"/>
    </source>
</evidence>
<feature type="binding site" evidence="8">
    <location>
        <position position="12"/>
    </location>
    <ligand>
        <name>NADPH</name>
        <dbReference type="ChEBI" id="CHEBI:57783"/>
    </ligand>
</feature>
<keyword evidence="6 8" id="KW-0594">Phospholipid biosynthesis</keyword>
<dbReference type="InterPro" id="IPR036291">
    <property type="entry name" value="NAD(P)-bd_dom_sf"/>
</dbReference>
<dbReference type="SUPFAM" id="SSF51735">
    <property type="entry name" value="NAD(P)-binding Rossmann-fold domains"/>
    <property type="match status" value="1"/>
</dbReference>
<evidence type="ECO:0000256" key="2">
    <source>
        <dbReference type="ARBA" id="ARBA00022516"/>
    </source>
</evidence>
<dbReference type="EMBL" id="BNEC01000003">
    <property type="protein sequence ID" value="GHI68254.1"/>
    <property type="molecule type" value="Genomic_DNA"/>
</dbReference>
<comment type="catalytic activity">
    <reaction evidence="8 10">
        <text>sn-glycerol 3-phosphate + NADP(+) = dihydroxyacetone phosphate + NADPH + H(+)</text>
        <dbReference type="Rhea" id="RHEA:11096"/>
        <dbReference type="ChEBI" id="CHEBI:15378"/>
        <dbReference type="ChEBI" id="CHEBI:57597"/>
        <dbReference type="ChEBI" id="CHEBI:57642"/>
        <dbReference type="ChEBI" id="CHEBI:57783"/>
        <dbReference type="ChEBI" id="CHEBI:58349"/>
        <dbReference type="EC" id="1.1.1.94"/>
    </reaction>
</comment>
<feature type="binding site" evidence="8">
    <location>
        <position position="136"/>
    </location>
    <ligand>
        <name>sn-glycerol 3-phosphate</name>
        <dbReference type="ChEBI" id="CHEBI:57597"/>
    </ligand>
</feature>
<dbReference type="Gene3D" id="3.40.50.720">
    <property type="entry name" value="NAD(P)-binding Rossmann-like Domain"/>
    <property type="match status" value="1"/>
</dbReference>
<dbReference type="InterPro" id="IPR008927">
    <property type="entry name" value="6-PGluconate_DH-like_C_sf"/>
</dbReference>
<dbReference type="InterPro" id="IPR013328">
    <property type="entry name" value="6PGD_dom2"/>
</dbReference>
<dbReference type="InterPro" id="IPR006168">
    <property type="entry name" value="G3P_DH_NAD-dep"/>
</dbReference>
<keyword evidence="3 8" id="KW-0560">Oxidoreductase</keyword>
<reference evidence="14" key="1">
    <citation type="submission" date="2023-07" db="EMBL/GenBank/DDBJ databases">
        <title>Whole genome shotgun sequence of Streptomyces nojiriensis NBRC 13794.</title>
        <authorList>
            <person name="Komaki H."/>
            <person name="Tamura T."/>
        </authorList>
    </citation>
    <scope>NUCLEOTIDE SEQUENCE [LARGE SCALE GENOMIC DNA]</scope>
    <source>
        <strain evidence="14">NBRC 13794</strain>
    </source>
</reference>
<keyword evidence="8" id="KW-0521">NADP</keyword>
<keyword evidence="8" id="KW-0547">Nucleotide-binding</keyword>
<gene>
    <name evidence="13" type="primary">gpsA_2</name>
    <name evidence="8" type="synonym">gpsA</name>
    <name evidence="13" type="ORF">Snoj_21720</name>
</gene>
<dbReference type="PIRSF" id="PIRSF000114">
    <property type="entry name" value="Glycerol-3-P_dh"/>
    <property type="match status" value="1"/>
</dbReference>
<evidence type="ECO:0000256" key="5">
    <source>
        <dbReference type="ARBA" id="ARBA00023098"/>
    </source>
</evidence>
<name>A0ABQ3SJK3_9ACTN</name>
<feature type="binding site" evidence="8">
    <location>
        <position position="106"/>
    </location>
    <ligand>
        <name>NADPH</name>
        <dbReference type="ChEBI" id="CHEBI:57783"/>
    </ligand>
</feature>
<comment type="pathway">
    <text evidence="8">Membrane lipid metabolism; glycerophospholipid metabolism.</text>
</comment>
<dbReference type="EC" id="1.1.1.94" evidence="8"/>
<dbReference type="SUPFAM" id="SSF48179">
    <property type="entry name" value="6-phosphogluconate dehydrogenase C-terminal domain-like"/>
    <property type="match status" value="1"/>
</dbReference>
<evidence type="ECO:0000256" key="4">
    <source>
        <dbReference type="ARBA" id="ARBA00023027"/>
    </source>
</evidence>
<dbReference type="PRINTS" id="PR00077">
    <property type="entry name" value="GPDHDRGNASE"/>
</dbReference>
<feature type="binding site" evidence="8">
    <location>
        <position position="11"/>
    </location>
    <ligand>
        <name>NADPH</name>
        <dbReference type="ChEBI" id="CHEBI:57783"/>
    </ligand>
</feature>
<evidence type="ECO:0000256" key="3">
    <source>
        <dbReference type="ARBA" id="ARBA00023002"/>
    </source>
</evidence>
<dbReference type="Pfam" id="PF07479">
    <property type="entry name" value="NAD_Gly3P_dh_C"/>
    <property type="match status" value="1"/>
</dbReference>
<organism evidence="13 14">
    <name type="scientific">Streptomyces nojiriensis</name>
    <dbReference type="NCBI Taxonomy" id="66374"/>
    <lineage>
        <taxon>Bacteria</taxon>
        <taxon>Bacillati</taxon>
        <taxon>Actinomycetota</taxon>
        <taxon>Actinomycetes</taxon>
        <taxon>Kitasatosporales</taxon>
        <taxon>Streptomycetaceae</taxon>
        <taxon>Streptomyces</taxon>
    </lineage>
</organism>
<dbReference type="Gene3D" id="1.10.1040.10">
    <property type="entry name" value="N-(1-d-carboxylethyl)-l-norvaline Dehydrogenase, domain 2"/>
    <property type="match status" value="1"/>
</dbReference>
<feature type="binding site" evidence="8">
    <location>
        <position position="244"/>
    </location>
    <ligand>
        <name>sn-glycerol 3-phosphate</name>
        <dbReference type="ChEBI" id="CHEBI:57597"/>
    </ligand>
</feature>
<dbReference type="PANTHER" id="PTHR11728">
    <property type="entry name" value="GLYCEROL-3-PHOSPHATE DEHYDROGENASE"/>
    <property type="match status" value="1"/>
</dbReference>
<dbReference type="NCBIfam" id="NF000940">
    <property type="entry name" value="PRK00094.1-2"/>
    <property type="match status" value="1"/>
</dbReference>
<evidence type="ECO:0000313" key="13">
    <source>
        <dbReference type="EMBL" id="GHI68254.1"/>
    </source>
</evidence>
<evidence type="ECO:0000256" key="1">
    <source>
        <dbReference type="ARBA" id="ARBA00011009"/>
    </source>
</evidence>
<dbReference type="PROSITE" id="PS00957">
    <property type="entry name" value="NAD_G3PDH"/>
    <property type="match status" value="1"/>
</dbReference>
<evidence type="ECO:0000259" key="11">
    <source>
        <dbReference type="Pfam" id="PF01210"/>
    </source>
</evidence>
<comment type="similarity">
    <text evidence="1 8 9">Belongs to the NAD-dependent glycerol-3-phosphate dehydrogenase family.</text>
</comment>
<dbReference type="InterPro" id="IPR006109">
    <property type="entry name" value="G3P_DH_NAD-dep_C"/>
</dbReference>
<feature type="binding site" evidence="8">
    <location>
        <position position="281"/>
    </location>
    <ligand>
        <name>NADPH</name>
        <dbReference type="ChEBI" id="CHEBI:57783"/>
    </ligand>
</feature>
<keyword evidence="7 8" id="KW-1208">Phospholipid metabolism</keyword>
<dbReference type="Proteomes" id="UP000613974">
    <property type="component" value="Unassembled WGS sequence"/>
</dbReference>
<dbReference type="RefSeq" id="WP_189744442.1">
    <property type="nucleotide sequence ID" value="NZ_BMRL01000015.1"/>
</dbReference>
<feature type="domain" description="Glycerol-3-phosphate dehydrogenase NAD-dependent N-terminal" evidence="11">
    <location>
        <begin position="4"/>
        <end position="159"/>
    </location>
</feature>
<feature type="active site" description="Proton acceptor" evidence="8">
    <location>
        <position position="191"/>
    </location>
</feature>
<evidence type="ECO:0000259" key="12">
    <source>
        <dbReference type="Pfam" id="PF07479"/>
    </source>
</evidence>
<proteinExistence type="inferred from homology"/>
<protein>
    <recommendedName>
        <fullName evidence="8">Glycerol-3-phosphate dehydrogenase [NAD(P)+]</fullName>
        <ecNumber evidence="8">1.1.1.94</ecNumber>
    </recommendedName>
    <alternativeName>
        <fullName evidence="8">NAD(P)(+)-dependent glycerol-3-phosphate dehydrogenase</fullName>
    </alternativeName>
    <alternativeName>
        <fullName evidence="8">NAD(P)H-dependent dihydroxyacetone-phosphate reductase</fullName>
    </alternativeName>
</protein>
<evidence type="ECO:0000256" key="8">
    <source>
        <dbReference type="HAMAP-Rule" id="MF_00394"/>
    </source>
</evidence>
<comment type="caution">
    <text evidence="8">Lacks conserved residue(s) required for the propagation of feature annotation.</text>
</comment>